<dbReference type="SUPFAM" id="SSF54909">
    <property type="entry name" value="Dimeric alpha+beta barrel"/>
    <property type="match status" value="1"/>
</dbReference>
<dbReference type="AlphaFoldDB" id="A0A6A6IRL3"/>
<dbReference type="Gene3D" id="3.30.70.100">
    <property type="match status" value="1"/>
</dbReference>
<evidence type="ECO:0000313" key="4">
    <source>
        <dbReference type="Proteomes" id="UP000800094"/>
    </source>
</evidence>
<keyword evidence="4" id="KW-1185">Reference proteome</keyword>
<name>A0A6A6IRL3_9PLEO</name>
<comment type="similarity">
    <text evidence="1">Belongs to the tpcK family.</text>
</comment>
<feature type="domain" description="EthD" evidence="2">
    <location>
        <begin position="18"/>
        <end position="112"/>
    </location>
</feature>
<evidence type="ECO:0000259" key="2">
    <source>
        <dbReference type="Pfam" id="PF07110"/>
    </source>
</evidence>
<dbReference type="Proteomes" id="UP000800094">
    <property type="component" value="Unassembled WGS sequence"/>
</dbReference>
<dbReference type="InterPro" id="IPR011008">
    <property type="entry name" value="Dimeric_a/b-barrel"/>
</dbReference>
<dbReference type="GO" id="GO:0016491">
    <property type="term" value="F:oxidoreductase activity"/>
    <property type="evidence" value="ECO:0007669"/>
    <property type="project" value="InterPro"/>
</dbReference>
<dbReference type="EMBL" id="ML987192">
    <property type="protein sequence ID" value="KAF2252442.1"/>
    <property type="molecule type" value="Genomic_DNA"/>
</dbReference>
<dbReference type="GeneID" id="54588713"/>
<dbReference type="Pfam" id="PF07110">
    <property type="entry name" value="EthD"/>
    <property type="match status" value="1"/>
</dbReference>
<evidence type="ECO:0000313" key="3">
    <source>
        <dbReference type="EMBL" id="KAF2252442.1"/>
    </source>
</evidence>
<dbReference type="OrthoDB" id="3183782at2759"/>
<gene>
    <name evidence="3" type="ORF">BU26DRAFT_602822</name>
</gene>
<evidence type="ECO:0000256" key="1">
    <source>
        <dbReference type="ARBA" id="ARBA00005986"/>
    </source>
</evidence>
<organism evidence="3 4">
    <name type="scientific">Trematosphaeria pertusa</name>
    <dbReference type="NCBI Taxonomy" id="390896"/>
    <lineage>
        <taxon>Eukaryota</taxon>
        <taxon>Fungi</taxon>
        <taxon>Dikarya</taxon>
        <taxon>Ascomycota</taxon>
        <taxon>Pezizomycotina</taxon>
        <taxon>Dothideomycetes</taxon>
        <taxon>Pleosporomycetidae</taxon>
        <taxon>Pleosporales</taxon>
        <taxon>Massarineae</taxon>
        <taxon>Trematosphaeriaceae</taxon>
        <taxon>Trematosphaeria</taxon>
    </lineage>
</organism>
<accession>A0A6A6IRL3</accession>
<dbReference type="RefSeq" id="XP_033687446.1">
    <property type="nucleotide sequence ID" value="XM_033835383.1"/>
</dbReference>
<reference evidence="3" key="1">
    <citation type="journal article" date="2020" name="Stud. Mycol.">
        <title>101 Dothideomycetes genomes: a test case for predicting lifestyles and emergence of pathogens.</title>
        <authorList>
            <person name="Haridas S."/>
            <person name="Albert R."/>
            <person name="Binder M."/>
            <person name="Bloem J."/>
            <person name="Labutti K."/>
            <person name="Salamov A."/>
            <person name="Andreopoulos B."/>
            <person name="Baker S."/>
            <person name="Barry K."/>
            <person name="Bills G."/>
            <person name="Bluhm B."/>
            <person name="Cannon C."/>
            <person name="Castanera R."/>
            <person name="Culley D."/>
            <person name="Daum C."/>
            <person name="Ezra D."/>
            <person name="Gonzalez J."/>
            <person name="Henrissat B."/>
            <person name="Kuo A."/>
            <person name="Liang C."/>
            <person name="Lipzen A."/>
            <person name="Lutzoni F."/>
            <person name="Magnuson J."/>
            <person name="Mondo S."/>
            <person name="Nolan M."/>
            <person name="Ohm R."/>
            <person name="Pangilinan J."/>
            <person name="Park H.-J."/>
            <person name="Ramirez L."/>
            <person name="Alfaro M."/>
            <person name="Sun H."/>
            <person name="Tritt A."/>
            <person name="Yoshinaga Y."/>
            <person name="Zwiers L.-H."/>
            <person name="Turgeon B."/>
            <person name="Goodwin S."/>
            <person name="Spatafora J."/>
            <person name="Crous P."/>
            <person name="Grigoriev I."/>
        </authorList>
    </citation>
    <scope>NUCLEOTIDE SEQUENCE</scope>
    <source>
        <strain evidence="3">CBS 122368</strain>
    </source>
</reference>
<protein>
    <recommendedName>
        <fullName evidence="2">EthD domain-containing protein</fullName>
    </recommendedName>
</protein>
<proteinExistence type="inferred from homology"/>
<dbReference type="InterPro" id="IPR009799">
    <property type="entry name" value="EthD_dom"/>
</dbReference>
<sequence>MAPQKEVVLKFTSKRFRKEGVSEEQLHEFATQQHAPRAAAIQARHAPLKVAQYHTPKACRDMLEGKLPPGWSIAEHDITIEFWVRSEAQMMEILHDPDFQALLAEEGDMVDAERAELTVGWEEVYVEDGKVVNVADGKSEYPPFTKSVELAVAAGKKDT</sequence>